<dbReference type="Pfam" id="PF04457">
    <property type="entry name" value="MJ1316"/>
    <property type="match status" value="1"/>
</dbReference>
<feature type="domain" description="MJ1316 RNA cyclic group end recognition" evidence="1">
    <location>
        <begin position="1"/>
        <end position="80"/>
    </location>
</feature>
<accession>A0A0W8FIR8</accession>
<proteinExistence type="predicted"/>
<evidence type="ECO:0000259" key="1">
    <source>
        <dbReference type="Pfam" id="PF04457"/>
    </source>
</evidence>
<organism evidence="2">
    <name type="scientific">hydrocarbon metagenome</name>
    <dbReference type="NCBI Taxonomy" id="938273"/>
    <lineage>
        <taxon>unclassified sequences</taxon>
        <taxon>metagenomes</taxon>
        <taxon>ecological metagenomes</taxon>
    </lineage>
</organism>
<reference evidence="2" key="1">
    <citation type="journal article" date="2015" name="Proc. Natl. Acad. Sci. U.S.A.">
        <title>Networks of energetic and metabolic interactions define dynamics in microbial communities.</title>
        <authorList>
            <person name="Embree M."/>
            <person name="Liu J.K."/>
            <person name="Al-Bassam M.M."/>
            <person name="Zengler K."/>
        </authorList>
    </citation>
    <scope>NUCLEOTIDE SEQUENCE</scope>
</reference>
<protein>
    <recommendedName>
        <fullName evidence="1">MJ1316 RNA cyclic group end recognition domain-containing protein</fullName>
    </recommendedName>
</protein>
<name>A0A0W8FIR8_9ZZZZ</name>
<gene>
    <name evidence="2" type="ORF">ASZ90_009509</name>
</gene>
<comment type="caution">
    <text evidence="2">The sequence shown here is derived from an EMBL/GenBank/DDBJ whole genome shotgun (WGS) entry which is preliminary data.</text>
</comment>
<evidence type="ECO:0000313" key="2">
    <source>
        <dbReference type="EMBL" id="KUG20740.1"/>
    </source>
</evidence>
<sequence>MRTSHRLLLRLFFDPQFDFDRVRVVYVNRGAPADRSSATGSMIRRLDADYMEIAADDRITCIPYHRITAILYDGGIVWERPGSTRAEESG</sequence>
<dbReference type="AlphaFoldDB" id="A0A0W8FIR8"/>
<dbReference type="InterPro" id="IPR040459">
    <property type="entry name" value="MJ1316"/>
</dbReference>
<dbReference type="EMBL" id="LNQE01001147">
    <property type="protein sequence ID" value="KUG20740.1"/>
    <property type="molecule type" value="Genomic_DNA"/>
</dbReference>